<keyword evidence="3" id="KW-0472">Membrane</keyword>
<comment type="caution">
    <text evidence="5">The sequence shown here is derived from an EMBL/GenBank/DDBJ whole genome shotgun (WGS) entry which is preliminary data.</text>
</comment>
<name>A0A8T3CPM6_9TELE</name>
<reference evidence="5" key="1">
    <citation type="submission" date="2021-01" db="EMBL/GenBank/DDBJ databases">
        <authorList>
            <person name="Zahm M."/>
            <person name="Roques C."/>
            <person name="Cabau C."/>
            <person name="Klopp C."/>
            <person name="Donnadieu C."/>
            <person name="Jouanno E."/>
            <person name="Lampietro C."/>
            <person name="Louis A."/>
            <person name="Herpin A."/>
            <person name="Echchiki A."/>
            <person name="Berthelot C."/>
            <person name="Parey E."/>
            <person name="Roest-Crollius H."/>
            <person name="Braasch I."/>
            <person name="Postlethwait J."/>
            <person name="Bobe J."/>
            <person name="Montfort J."/>
            <person name="Bouchez O."/>
            <person name="Begum T."/>
            <person name="Mejri S."/>
            <person name="Adams A."/>
            <person name="Chen W.-J."/>
            <person name="Guiguen Y."/>
        </authorList>
    </citation>
    <scope>NUCLEOTIDE SEQUENCE</scope>
    <source>
        <tissue evidence="5">Blood</tissue>
    </source>
</reference>
<feature type="domain" description="Gasdermin pore forming" evidence="4">
    <location>
        <begin position="1"/>
        <end position="222"/>
    </location>
</feature>
<dbReference type="PANTHER" id="PTHR16399">
    <property type="entry name" value="GASDERMIN"/>
    <property type="match status" value="1"/>
</dbReference>
<keyword evidence="6" id="KW-1185">Reference proteome</keyword>
<accession>A0A8T3CPM6</accession>
<evidence type="ECO:0000256" key="3">
    <source>
        <dbReference type="ARBA" id="ARBA00023136"/>
    </source>
</evidence>
<evidence type="ECO:0000259" key="4">
    <source>
        <dbReference type="Pfam" id="PF04598"/>
    </source>
</evidence>
<dbReference type="Proteomes" id="UP000829720">
    <property type="component" value="Unassembled WGS sequence"/>
</dbReference>
<comment type="subcellular location">
    <subcellularLocation>
        <location evidence="1">Endomembrane system</location>
    </subcellularLocation>
</comment>
<proteinExistence type="inferred from homology"/>
<sequence length="452" mass="48939">MFKKVTQVVMKELDSGGDLHPLSSIIESKLLEVLSVVKIVESRKFWLLKSVRYRPTGVKLHELLQCPDTVDFGGSQKTDIGTVDIMQDGGGNVGVSFGEPILWNVGAKGEVLHSTSATGIKVECVSVNSAKLHNVLQNSKVNERHFLIQEMRSNSKIRGLGVIYQIVKADNLNLGQKSRGQASFKLSAVDAATLDAGGKVDQEKKLKLGGGCALAFKVLPLHLDIGGPRRQLVMDYDGVVEFAEQLTGDFKELKKSVTNELKAFTNMDRGTKKSIWDDLSRTTKCPQALYILDCMLEEGCVSADSPSRLDEVPGNLRESIQKLLELVSLYDSDFSGPDSLLRSLGLLVSSAAVLDEEAVNLTINLGGEDRGQMLKLVEAALEKVCSGDFSDPQWSKRFSETIVSLTNQILALCGLKLGEDTLDPSLGTSGAPDGALLALYILLLGGNMLLES</sequence>
<evidence type="ECO:0000256" key="2">
    <source>
        <dbReference type="ARBA" id="ARBA00009279"/>
    </source>
</evidence>
<evidence type="ECO:0000313" key="6">
    <source>
        <dbReference type="Proteomes" id="UP000829720"/>
    </source>
</evidence>
<comment type="similarity">
    <text evidence="2">Belongs to the gasdermin family.</text>
</comment>
<dbReference type="PANTHER" id="PTHR16399:SF18">
    <property type="entry name" value="GASDERMIN-A"/>
    <property type="match status" value="1"/>
</dbReference>
<dbReference type="InterPro" id="IPR040460">
    <property type="entry name" value="Gasdermin_pore"/>
</dbReference>
<dbReference type="OrthoDB" id="9944616at2759"/>
<dbReference type="InterPro" id="IPR007677">
    <property type="entry name" value="Gasdermin"/>
</dbReference>
<organism evidence="5 6">
    <name type="scientific">Albula goreensis</name>
    <dbReference type="NCBI Taxonomy" id="1534307"/>
    <lineage>
        <taxon>Eukaryota</taxon>
        <taxon>Metazoa</taxon>
        <taxon>Chordata</taxon>
        <taxon>Craniata</taxon>
        <taxon>Vertebrata</taxon>
        <taxon>Euteleostomi</taxon>
        <taxon>Actinopterygii</taxon>
        <taxon>Neopterygii</taxon>
        <taxon>Teleostei</taxon>
        <taxon>Albuliformes</taxon>
        <taxon>Albulidae</taxon>
        <taxon>Albula</taxon>
    </lineage>
</organism>
<dbReference type="GO" id="GO:0012505">
    <property type="term" value="C:endomembrane system"/>
    <property type="evidence" value="ECO:0007669"/>
    <property type="project" value="UniProtKB-SubCell"/>
</dbReference>
<evidence type="ECO:0000313" key="5">
    <source>
        <dbReference type="EMBL" id="KAI1887129.1"/>
    </source>
</evidence>
<evidence type="ECO:0000256" key="1">
    <source>
        <dbReference type="ARBA" id="ARBA00004308"/>
    </source>
</evidence>
<gene>
    <name evidence="5" type="ORF">AGOR_G00202950</name>
</gene>
<dbReference type="Pfam" id="PF04598">
    <property type="entry name" value="Gasdermin"/>
    <property type="match status" value="1"/>
</dbReference>
<protein>
    <recommendedName>
        <fullName evidence="4">Gasdermin pore forming domain-containing protein</fullName>
    </recommendedName>
</protein>
<dbReference type="AlphaFoldDB" id="A0A8T3CPM6"/>
<dbReference type="EMBL" id="JAERUA010000019">
    <property type="protein sequence ID" value="KAI1887129.1"/>
    <property type="molecule type" value="Genomic_DNA"/>
</dbReference>